<organism evidence="3 4">
    <name type="scientific">Enemella evansiae</name>
    <dbReference type="NCBI Taxonomy" id="2016499"/>
    <lineage>
        <taxon>Bacteria</taxon>
        <taxon>Bacillati</taxon>
        <taxon>Actinomycetota</taxon>
        <taxon>Actinomycetes</taxon>
        <taxon>Propionibacteriales</taxon>
        <taxon>Propionibacteriaceae</taxon>
        <taxon>Enemella</taxon>
    </lineage>
</organism>
<dbReference type="PANTHER" id="PTHR36435">
    <property type="entry name" value="SLR1288 PROTEIN"/>
    <property type="match status" value="1"/>
</dbReference>
<feature type="transmembrane region" description="Helical" evidence="1">
    <location>
        <begin position="214"/>
        <end position="233"/>
    </location>
</feature>
<dbReference type="InterPro" id="IPR052710">
    <property type="entry name" value="CAAX_protease"/>
</dbReference>
<feature type="transmembrane region" description="Helical" evidence="1">
    <location>
        <begin position="269"/>
        <end position="290"/>
    </location>
</feature>
<dbReference type="InterPro" id="IPR003675">
    <property type="entry name" value="Rce1/LyrA-like_dom"/>
</dbReference>
<dbReference type="RefSeq" id="WP_094405022.1">
    <property type="nucleotide sequence ID" value="NZ_NMVO01000005.1"/>
</dbReference>
<feature type="transmembrane region" description="Helical" evidence="1">
    <location>
        <begin position="147"/>
        <end position="169"/>
    </location>
</feature>
<dbReference type="AlphaFoldDB" id="A0A255GK09"/>
<feature type="transmembrane region" description="Helical" evidence="1">
    <location>
        <begin position="12"/>
        <end position="32"/>
    </location>
</feature>
<keyword evidence="1" id="KW-0812">Transmembrane</keyword>
<feature type="transmembrane region" description="Helical" evidence="1">
    <location>
        <begin position="181"/>
        <end position="202"/>
    </location>
</feature>
<proteinExistence type="predicted"/>
<dbReference type="Proteomes" id="UP000215896">
    <property type="component" value="Unassembled WGS sequence"/>
</dbReference>
<dbReference type="GO" id="GO:0080120">
    <property type="term" value="P:CAAX-box protein maturation"/>
    <property type="evidence" value="ECO:0007669"/>
    <property type="project" value="UniProtKB-ARBA"/>
</dbReference>
<feature type="transmembrane region" description="Helical" evidence="1">
    <location>
        <begin position="84"/>
        <end position="103"/>
    </location>
</feature>
<feature type="domain" description="CAAX prenyl protease 2/Lysostaphin resistance protein A-like" evidence="2">
    <location>
        <begin position="182"/>
        <end position="281"/>
    </location>
</feature>
<dbReference type="OrthoDB" id="4933643at2"/>
<gene>
    <name evidence="3" type="ORF">CGZ94_05430</name>
</gene>
<keyword evidence="4" id="KW-1185">Reference proteome</keyword>
<feature type="transmembrane region" description="Helical" evidence="1">
    <location>
        <begin position="115"/>
        <end position="135"/>
    </location>
</feature>
<evidence type="ECO:0000256" key="1">
    <source>
        <dbReference type="SAM" id="Phobius"/>
    </source>
</evidence>
<reference evidence="3 4" key="1">
    <citation type="submission" date="2017-07" db="EMBL/GenBank/DDBJ databases">
        <title>Draft whole genome sequences of clinical Proprionibacteriaceae strains.</title>
        <authorList>
            <person name="Bernier A.-M."/>
            <person name="Bernard K."/>
            <person name="Domingo M.-C."/>
        </authorList>
    </citation>
    <scope>NUCLEOTIDE SEQUENCE [LARGE SCALE GENOMIC DNA]</scope>
    <source>
        <strain evidence="3 4">NML 030167</strain>
    </source>
</reference>
<protein>
    <recommendedName>
        <fullName evidence="2">CAAX prenyl protease 2/Lysostaphin resistance protein A-like domain-containing protein</fullName>
    </recommendedName>
</protein>
<dbReference type="PANTHER" id="PTHR36435:SF1">
    <property type="entry name" value="CAAX AMINO TERMINAL PROTEASE FAMILY PROTEIN"/>
    <property type="match status" value="1"/>
</dbReference>
<dbReference type="EMBL" id="NMVO01000005">
    <property type="protein sequence ID" value="OYO16157.1"/>
    <property type="molecule type" value="Genomic_DNA"/>
</dbReference>
<accession>A0A255GK09</accession>
<name>A0A255GK09_9ACTN</name>
<feature type="transmembrane region" description="Helical" evidence="1">
    <location>
        <begin position="52"/>
        <end position="72"/>
    </location>
</feature>
<feature type="transmembrane region" description="Helical" evidence="1">
    <location>
        <begin position="245"/>
        <end position="264"/>
    </location>
</feature>
<comment type="caution">
    <text evidence="3">The sequence shown here is derived from an EMBL/GenBank/DDBJ whole genome shotgun (WGS) entry which is preliminary data.</text>
</comment>
<evidence type="ECO:0000313" key="3">
    <source>
        <dbReference type="EMBL" id="OYO16157.1"/>
    </source>
</evidence>
<dbReference type="Pfam" id="PF02517">
    <property type="entry name" value="Rce1-like"/>
    <property type="match status" value="1"/>
</dbReference>
<sequence length="292" mass="30671">MAGTAARRPQILDLIGAVCVALLGAGVLWVSLRHPAGLPGSSDPGAGRTPAWLTALVVLVIVALTRLAPPRLPPVRVRFTGPPVRIVAVVSGLLGFEAIFVASSWFPPLFGDADYVFWKVVWYAGAGGLLVFWARRRGQRRHLERPAVGWWPLLPVLVFCASLVGGPAAQRFSNPTGIDPVTVAIIAAITALTAGVLEEFFFRGWLQTRLQALGSGWAAVAISSVAFAGMHLGSHGGGLSTLDSIASVLANQGLSGVLLGHLALRYGRLWPSIVAHIGLNGLPVLAYLVALP</sequence>
<dbReference type="GO" id="GO:0004175">
    <property type="term" value="F:endopeptidase activity"/>
    <property type="evidence" value="ECO:0007669"/>
    <property type="project" value="UniProtKB-ARBA"/>
</dbReference>
<evidence type="ECO:0000313" key="4">
    <source>
        <dbReference type="Proteomes" id="UP000215896"/>
    </source>
</evidence>
<keyword evidence="1" id="KW-1133">Transmembrane helix</keyword>
<keyword evidence="1" id="KW-0472">Membrane</keyword>
<evidence type="ECO:0000259" key="2">
    <source>
        <dbReference type="Pfam" id="PF02517"/>
    </source>
</evidence>